<dbReference type="Proteomes" id="UP000192223">
    <property type="component" value="Unplaced"/>
</dbReference>
<dbReference type="Pfam" id="PF00135">
    <property type="entry name" value="COesterase"/>
    <property type="match status" value="1"/>
</dbReference>
<keyword evidence="3" id="KW-0472">Membrane</keyword>
<dbReference type="InterPro" id="IPR019819">
    <property type="entry name" value="Carboxylesterase_B_CS"/>
</dbReference>
<evidence type="ECO:0000256" key="1">
    <source>
        <dbReference type="ARBA" id="ARBA00023180"/>
    </source>
</evidence>
<evidence type="ECO:0000259" key="4">
    <source>
        <dbReference type="Pfam" id="PF00135"/>
    </source>
</evidence>
<accession>A0A1W4WEL0</accession>
<dbReference type="InParanoid" id="A0A1W4WEL0"/>
<proteinExistence type="predicted"/>
<dbReference type="GeneID" id="108735082"/>
<feature type="compositionally biased region" description="Basic and acidic residues" evidence="2">
    <location>
        <begin position="162"/>
        <end position="171"/>
    </location>
</feature>
<dbReference type="AlphaFoldDB" id="A0A1W4WEL0"/>
<feature type="compositionally biased region" description="Basic and acidic residues" evidence="2">
    <location>
        <begin position="99"/>
        <end position="110"/>
    </location>
</feature>
<dbReference type="FunCoup" id="A0A1W4WEL0">
    <property type="interactions" value="74"/>
</dbReference>
<evidence type="ECO:0000313" key="5">
    <source>
        <dbReference type="Proteomes" id="UP000192223"/>
    </source>
</evidence>
<dbReference type="PANTHER" id="PTHR11559">
    <property type="entry name" value="CARBOXYLESTERASE"/>
    <property type="match status" value="1"/>
</dbReference>
<dbReference type="KEGG" id="apln:108735082"/>
<organism evidence="5 6">
    <name type="scientific">Agrilus planipennis</name>
    <name type="common">Emerald ash borer</name>
    <name type="synonym">Agrilus marcopoli</name>
    <dbReference type="NCBI Taxonomy" id="224129"/>
    <lineage>
        <taxon>Eukaryota</taxon>
        <taxon>Metazoa</taxon>
        <taxon>Ecdysozoa</taxon>
        <taxon>Arthropoda</taxon>
        <taxon>Hexapoda</taxon>
        <taxon>Insecta</taxon>
        <taxon>Pterygota</taxon>
        <taxon>Neoptera</taxon>
        <taxon>Endopterygota</taxon>
        <taxon>Coleoptera</taxon>
        <taxon>Polyphaga</taxon>
        <taxon>Elateriformia</taxon>
        <taxon>Buprestoidea</taxon>
        <taxon>Buprestidae</taxon>
        <taxon>Agrilinae</taxon>
        <taxon>Agrilus</taxon>
    </lineage>
</organism>
<gene>
    <name evidence="6" type="primary">LOC108735082</name>
</gene>
<sequence length="739" mass="83429">MSEIDEKSKSDDKKVIEMEEKEKMLNEENKAHDVIAEVEQSVGKDGEKETSKIIKTEGREVQPKKIPIGGIQMPGFFTRSKSKEKCKDGDAEIEGTELLDSKEKESKDEQIQPTRIKLPNPFRKSKALSEEDVSGGSEPKEKKRLLQSIRLPLVSVCPRKKRDEQKLESRSGKAGLASVETLDDTEKKEEELKSIPLDDKKNLEKQENDQTWRQKLKAYRIVISALLVFILLVIIIVAFAIPGKSRLTSVIRNGKYVQTITSCGKVEGLLDDGAVAFRGIPYARPPLNDLRFKPAQPLNDLAYCWNFTEPFQAYNSTNTCFQLYSNGTAVGEEDCLTLDVVTPDVRYDTPLPVIVLIGAETLMGGSPGKMRPSARFARSKDVVYVRPNFRLGALGFLAANVLTKSVHPPTSGNYGLSDIVEALKWVQLNIEHFGGDKNSVTLFGHRAGATLVTALATTKDAKLLFKQAWASSGSTIFPTKTLSESERGSSSYLEAISCDSVNCLREKEPEVLTNNIEDLWRKPIFDLPTPTEDPTKRHEWLVMDGNIIRDSPRVLWSREEGIPVQLIIGTTAHAAYSEKLRLKYTDWTEELVKKHVNESKIGHSNLTEEVFKLYPPSFRGLVTMISDIRIVCPLFYMTEEMPNTTFYVVSQPRGELDIADVDSDIDAIFGRYEPKTVAQRRYVSSIQQLFYYFITHRKIGLEKTKRVLVVEQDALPQDTYSHCDFWKKHDFVPKYSQLD</sequence>
<keyword evidence="3" id="KW-1133">Transmembrane helix</keyword>
<dbReference type="InterPro" id="IPR029058">
    <property type="entry name" value="AB_hydrolase_fold"/>
</dbReference>
<evidence type="ECO:0000256" key="2">
    <source>
        <dbReference type="SAM" id="MobiDB-lite"/>
    </source>
</evidence>
<dbReference type="OrthoDB" id="408631at2759"/>
<dbReference type="InterPro" id="IPR002018">
    <property type="entry name" value="CarbesteraseB"/>
</dbReference>
<reference evidence="6" key="1">
    <citation type="submission" date="2025-08" db="UniProtKB">
        <authorList>
            <consortium name="RefSeq"/>
        </authorList>
    </citation>
    <scope>IDENTIFICATION</scope>
    <source>
        <tissue evidence="6">Entire body</tissue>
    </source>
</reference>
<keyword evidence="5" id="KW-1185">Reference proteome</keyword>
<feature type="region of interest" description="Disordered" evidence="2">
    <location>
        <begin position="162"/>
        <end position="193"/>
    </location>
</feature>
<dbReference type="RefSeq" id="XP_018322396.1">
    <property type="nucleotide sequence ID" value="XM_018466894.1"/>
</dbReference>
<protein>
    <submittedName>
        <fullName evidence="6">Neurotactin</fullName>
    </submittedName>
</protein>
<dbReference type="PROSITE" id="PS00941">
    <property type="entry name" value="CARBOXYLESTERASE_B_2"/>
    <property type="match status" value="1"/>
</dbReference>
<feature type="compositionally biased region" description="Basic and acidic residues" evidence="2">
    <location>
        <begin position="42"/>
        <end position="63"/>
    </location>
</feature>
<feature type="domain" description="Carboxylesterase type B" evidence="4">
    <location>
        <begin position="261"/>
        <end position="641"/>
    </location>
</feature>
<keyword evidence="1" id="KW-0325">Glycoprotein</keyword>
<feature type="compositionally biased region" description="Basic and acidic residues" evidence="2">
    <location>
        <begin position="24"/>
        <end position="35"/>
    </location>
</feature>
<dbReference type="STRING" id="224129.A0A1W4WEL0"/>
<dbReference type="InterPro" id="IPR050309">
    <property type="entry name" value="Type-B_Carboxylest/Lipase"/>
</dbReference>
<feature type="region of interest" description="Disordered" evidence="2">
    <location>
        <begin position="24"/>
        <end position="141"/>
    </location>
</feature>
<dbReference type="SUPFAM" id="SSF53474">
    <property type="entry name" value="alpha/beta-Hydrolases"/>
    <property type="match status" value="1"/>
</dbReference>
<evidence type="ECO:0000256" key="3">
    <source>
        <dbReference type="SAM" id="Phobius"/>
    </source>
</evidence>
<name>A0A1W4WEL0_AGRPL</name>
<feature type="compositionally biased region" description="Basic and acidic residues" evidence="2">
    <location>
        <begin position="184"/>
        <end position="193"/>
    </location>
</feature>
<evidence type="ECO:0000313" key="6">
    <source>
        <dbReference type="RefSeq" id="XP_018322396.1"/>
    </source>
</evidence>
<dbReference type="Gene3D" id="3.40.50.1820">
    <property type="entry name" value="alpha/beta hydrolase"/>
    <property type="match status" value="1"/>
</dbReference>
<feature type="transmembrane region" description="Helical" evidence="3">
    <location>
        <begin position="221"/>
        <end position="241"/>
    </location>
</feature>
<feature type="compositionally biased region" description="Basic and acidic residues" evidence="2">
    <location>
        <begin position="81"/>
        <end position="90"/>
    </location>
</feature>
<keyword evidence="3" id="KW-0812">Transmembrane</keyword>